<organism evidence="2 3">
    <name type="scientific">Acanthamoeba castellanii (strain ATCC 30010 / Neff)</name>
    <dbReference type="NCBI Taxonomy" id="1257118"/>
    <lineage>
        <taxon>Eukaryota</taxon>
        <taxon>Amoebozoa</taxon>
        <taxon>Discosea</taxon>
        <taxon>Longamoebia</taxon>
        <taxon>Centramoebida</taxon>
        <taxon>Acanthamoebidae</taxon>
        <taxon>Acanthamoeba</taxon>
    </lineage>
</organism>
<dbReference type="AlphaFoldDB" id="L8GQY3"/>
<dbReference type="VEuPathDB" id="AmoebaDB:ACA1_193490"/>
<gene>
    <name evidence="2" type="ORF">ACA1_193490</name>
</gene>
<name>L8GQY3_ACACF</name>
<dbReference type="OrthoDB" id="414945at2759"/>
<dbReference type="Proteomes" id="UP000011083">
    <property type="component" value="Unassembled WGS sequence"/>
</dbReference>
<sequence>MDINNTFLQAILNKVYVTQPEGFINTTQPSFICHLKKALYSLKQAPLAWNHTLNMFLINLSFTATTADPCIYSYHNNDDDPYNARLHHTYLLDNSQHQIFLSIYINNLLIIRHINNVNYIKQKLRPQSQLSTTPHSEPLHKRKH</sequence>
<protein>
    <submittedName>
        <fullName evidence="2">Polyprotein</fullName>
    </submittedName>
</protein>
<keyword evidence="3" id="KW-1185">Reference proteome</keyword>
<dbReference type="KEGG" id="acan:ACA1_193490"/>
<reference evidence="2 3" key="1">
    <citation type="journal article" date="2013" name="Genome Biol.">
        <title>Genome of Acanthamoeba castellanii highlights extensive lateral gene transfer and early evolution of tyrosine kinase signaling.</title>
        <authorList>
            <person name="Clarke M."/>
            <person name="Lohan A.J."/>
            <person name="Liu B."/>
            <person name="Lagkouvardos I."/>
            <person name="Roy S."/>
            <person name="Zafar N."/>
            <person name="Bertelli C."/>
            <person name="Schilde C."/>
            <person name="Kianianmomeni A."/>
            <person name="Burglin T.R."/>
            <person name="Frech C."/>
            <person name="Turcotte B."/>
            <person name="Kopec K.O."/>
            <person name="Synnott J.M."/>
            <person name="Choo C."/>
            <person name="Paponov I."/>
            <person name="Finkler A."/>
            <person name="Soon Heng Tan C."/>
            <person name="Hutchins A.P."/>
            <person name="Weinmeier T."/>
            <person name="Rattei T."/>
            <person name="Chu J.S."/>
            <person name="Gimenez G."/>
            <person name="Irimia M."/>
            <person name="Rigden D.J."/>
            <person name="Fitzpatrick D.A."/>
            <person name="Lorenzo-Morales J."/>
            <person name="Bateman A."/>
            <person name="Chiu C.H."/>
            <person name="Tang P."/>
            <person name="Hegemann P."/>
            <person name="Fromm H."/>
            <person name="Raoult D."/>
            <person name="Greub G."/>
            <person name="Miranda-Saavedra D."/>
            <person name="Chen N."/>
            <person name="Nash P."/>
            <person name="Ginger M.L."/>
            <person name="Horn M."/>
            <person name="Schaap P."/>
            <person name="Caler L."/>
            <person name="Loftus B."/>
        </authorList>
    </citation>
    <scope>NUCLEOTIDE SEQUENCE [LARGE SCALE GENOMIC DNA]</scope>
    <source>
        <strain evidence="2 3">Neff</strain>
    </source>
</reference>
<dbReference type="EMBL" id="KB008052">
    <property type="protein sequence ID" value="ELR14536.1"/>
    <property type="molecule type" value="Genomic_DNA"/>
</dbReference>
<proteinExistence type="predicted"/>
<dbReference type="RefSeq" id="XP_004336549.1">
    <property type="nucleotide sequence ID" value="XM_004336501.1"/>
</dbReference>
<dbReference type="STRING" id="1257118.L8GQY3"/>
<dbReference type="GeneID" id="14915039"/>
<dbReference type="InterPro" id="IPR013103">
    <property type="entry name" value="RVT_2"/>
</dbReference>
<evidence type="ECO:0000313" key="2">
    <source>
        <dbReference type="EMBL" id="ELR14536.1"/>
    </source>
</evidence>
<feature type="domain" description="Reverse transcriptase Ty1/copia-type" evidence="1">
    <location>
        <begin position="1"/>
        <end position="75"/>
    </location>
</feature>
<dbReference type="Pfam" id="PF07727">
    <property type="entry name" value="RVT_2"/>
    <property type="match status" value="1"/>
</dbReference>
<evidence type="ECO:0000313" key="3">
    <source>
        <dbReference type="Proteomes" id="UP000011083"/>
    </source>
</evidence>
<accession>L8GQY3</accession>
<evidence type="ECO:0000259" key="1">
    <source>
        <dbReference type="Pfam" id="PF07727"/>
    </source>
</evidence>